<protein>
    <submittedName>
        <fullName evidence="3">SAM-dependent methyltransferase</fullName>
    </submittedName>
</protein>
<comment type="caution">
    <text evidence="3">The sequence shown here is derived from an EMBL/GenBank/DDBJ whole genome shotgun (WGS) entry which is preliminary data.</text>
</comment>
<dbReference type="EMBL" id="QSVQ01000019">
    <property type="protein sequence ID" value="RGO47849.1"/>
    <property type="molecule type" value="Genomic_DNA"/>
</dbReference>
<accession>A0A395XNR1</accession>
<dbReference type="Proteomes" id="UP000283652">
    <property type="component" value="Unassembled WGS sequence"/>
</dbReference>
<evidence type="ECO:0000313" key="4">
    <source>
        <dbReference type="EMBL" id="RHB43101.1"/>
    </source>
</evidence>
<dbReference type="Pfam" id="PF12847">
    <property type="entry name" value="Methyltransf_18"/>
    <property type="match status" value="1"/>
</dbReference>
<dbReference type="InterPro" id="IPR029063">
    <property type="entry name" value="SAM-dependent_MTases_sf"/>
</dbReference>
<gene>
    <name evidence="4" type="ORF">DW885_03560</name>
    <name evidence="3" type="ORF">DWV67_06815</name>
    <name evidence="2" type="ORF">DWY33_07615</name>
    <name evidence="1" type="ORF">DXB12_13595</name>
</gene>
<dbReference type="PANTHER" id="PTHR38451:SF1">
    <property type="entry name" value="TRNA (ADENINE(22)-N(1))-METHYLTRANSFERASE"/>
    <property type="match status" value="1"/>
</dbReference>
<keyword evidence="3" id="KW-0808">Transferase</keyword>
<organism evidence="3 6">
    <name type="scientific">Dorea formicigenerans</name>
    <dbReference type="NCBI Taxonomy" id="39486"/>
    <lineage>
        <taxon>Bacteria</taxon>
        <taxon>Bacillati</taxon>
        <taxon>Bacillota</taxon>
        <taxon>Clostridia</taxon>
        <taxon>Lachnospirales</taxon>
        <taxon>Lachnospiraceae</taxon>
        <taxon>Dorea</taxon>
    </lineage>
</organism>
<dbReference type="Gene3D" id="1.10.287.1890">
    <property type="match status" value="1"/>
</dbReference>
<dbReference type="SUPFAM" id="SSF53335">
    <property type="entry name" value="S-adenosyl-L-methionine-dependent methyltransferases"/>
    <property type="match status" value="1"/>
</dbReference>
<dbReference type="PIRSF" id="PIRSF018637">
    <property type="entry name" value="TrmK"/>
    <property type="match status" value="1"/>
</dbReference>
<dbReference type="GO" id="GO:0032259">
    <property type="term" value="P:methylation"/>
    <property type="evidence" value="ECO:0007669"/>
    <property type="project" value="UniProtKB-KW"/>
</dbReference>
<evidence type="ECO:0000313" key="1">
    <source>
        <dbReference type="EMBL" id="RGO47849.1"/>
    </source>
</evidence>
<dbReference type="AlphaFoldDB" id="A0A395XNR1"/>
<dbReference type="Gene3D" id="3.40.50.150">
    <property type="entry name" value="Vaccinia Virus protein VP39"/>
    <property type="match status" value="1"/>
</dbReference>
<dbReference type="RefSeq" id="WP_117614052.1">
    <property type="nucleotide sequence ID" value="NZ_CP173381.1"/>
</dbReference>
<evidence type="ECO:0000313" key="3">
    <source>
        <dbReference type="EMBL" id="RGW53952.1"/>
    </source>
</evidence>
<dbReference type="EMBL" id="QSGQ01000001">
    <property type="protein sequence ID" value="RHB43101.1"/>
    <property type="molecule type" value="Genomic_DNA"/>
</dbReference>
<proteinExistence type="predicted"/>
<dbReference type="Proteomes" id="UP000284883">
    <property type="component" value="Unassembled WGS sequence"/>
</dbReference>
<evidence type="ECO:0000313" key="5">
    <source>
        <dbReference type="Proteomes" id="UP000261055"/>
    </source>
</evidence>
<dbReference type="InterPro" id="IPR006901">
    <property type="entry name" value="TrmK"/>
</dbReference>
<dbReference type="Proteomes" id="UP000261055">
    <property type="component" value="Unassembled WGS sequence"/>
</dbReference>
<name>A0A395XNR1_9FIRM</name>
<dbReference type="EMBL" id="QRUK01000011">
    <property type="protein sequence ID" value="RGR58932.1"/>
    <property type="molecule type" value="Genomic_DNA"/>
</dbReference>
<evidence type="ECO:0000313" key="7">
    <source>
        <dbReference type="Proteomes" id="UP000283652"/>
    </source>
</evidence>
<dbReference type="EMBL" id="QSAJ01000013">
    <property type="protein sequence ID" value="RGW53952.1"/>
    <property type="molecule type" value="Genomic_DNA"/>
</dbReference>
<dbReference type="Proteomes" id="UP000266376">
    <property type="component" value="Unassembled WGS sequence"/>
</dbReference>
<keyword evidence="5" id="KW-1185">Reference proteome</keyword>
<keyword evidence="3" id="KW-0489">Methyltransferase</keyword>
<evidence type="ECO:0000313" key="6">
    <source>
        <dbReference type="Proteomes" id="UP000266376"/>
    </source>
</evidence>
<dbReference type="PANTHER" id="PTHR38451">
    <property type="entry name" value="TRNA (ADENINE(22)-N(1))-METHYLTRANSFERASE"/>
    <property type="match status" value="1"/>
</dbReference>
<sequence length="242" mass="27590">MELSKRLTAVAGLVTEGASVADIGTDHGYIPIHLIEQNLSPKVIAMDINKGPLERARIHIAGYGMSDRIETRLSDGLAAVKPKEVEEMIVAGMGGGLVIHILEEGKQIVSTLKGCILQPQSEIQKVREYLVEHGFRFEAEDMVEEDGKYYPMMRVVPPEYCEHKTADRQEDCKKEEWEYLYGPLLLKNKNPILYEYLKREIRIREDILLGLAGKDGERIKERMTEIEHELEVAKKAMSYYEE</sequence>
<evidence type="ECO:0000313" key="8">
    <source>
        <dbReference type="Proteomes" id="UP000284883"/>
    </source>
</evidence>
<evidence type="ECO:0000313" key="2">
    <source>
        <dbReference type="EMBL" id="RGR58932.1"/>
    </source>
</evidence>
<reference evidence="5 6" key="1">
    <citation type="submission" date="2018-08" db="EMBL/GenBank/DDBJ databases">
        <title>A genome reference for cultivated species of the human gut microbiota.</title>
        <authorList>
            <person name="Zou Y."/>
            <person name="Xue W."/>
            <person name="Luo G."/>
        </authorList>
    </citation>
    <scope>NUCLEOTIDE SEQUENCE [LARGE SCALE GENOMIC DNA]</scope>
    <source>
        <strain evidence="3 6">AF12-11</strain>
        <strain evidence="2 7">AF25-11</strain>
        <strain evidence="4 8">AM40-15AC</strain>
        <strain evidence="1 5">OM02-12</strain>
    </source>
</reference>
<dbReference type="GO" id="GO:0160105">
    <property type="term" value="F:tRNA (adenine(22)-N1)-methyltransferase activity"/>
    <property type="evidence" value="ECO:0007669"/>
    <property type="project" value="InterPro"/>
</dbReference>